<sequence>MSRRSPFHEGELFVQQRSGELESALGNGRMLAGAIPPGALAFVAQQPMVVVGSLDSKLYPWASLLVGPPGFVRAIDPTHVEIDLEAAAGNQADPLWENIAHQSQVGLLLIELPTRRRLRINGRIERIEPARLQIQVEESYPNCPKYIQRRRVALGEASSPEPGGVRSGSELPEDLRAFIRSADTFFVASAHPERGVDTSHRGGNPGFVEVIDERTLRIPDYPGNSMFNTLGNFVVHPEAGLLFPDFQHHRTLQLIGKSEILWDQDAATDTTGGTRRYWRFGVEGWLASDLPGLFDWQLLDYSPFNP</sequence>
<dbReference type="STRING" id="1183438.GKIL_3589"/>
<dbReference type="AlphaFoldDB" id="U5QQ96"/>
<dbReference type="PANTHER" id="PTHR42815:SF2">
    <property type="entry name" value="FAD-BINDING, PUTATIVE (AFU_ORTHOLOGUE AFUA_6G07600)-RELATED"/>
    <property type="match status" value="1"/>
</dbReference>
<dbReference type="InterPro" id="IPR011576">
    <property type="entry name" value="Pyridox_Oxase_N"/>
</dbReference>
<feature type="domain" description="Pyridoxamine 5'-phosphate oxidase N-terminal" evidence="1">
    <location>
        <begin position="171"/>
        <end position="268"/>
    </location>
</feature>
<dbReference type="Gene3D" id="2.30.110.10">
    <property type="entry name" value="Electron Transport, Fmn-binding Protein, Chain A"/>
    <property type="match status" value="2"/>
</dbReference>
<dbReference type="PANTHER" id="PTHR42815">
    <property type="entry name" value="FAD-BINDING, PUTATIVE (AFU_ORTHOLOGUE AFUA_6G07600)-RELATED"/>
    <property type="match status" value="1"/>
</dbReference>
<evidence type="ECO:0000313" key="2">
    <source>
        <dbReference type="EMBL" id="AGY59835.1"/>
    </source>
</evidence>
<dbReference type="KEGG" id="glj:GKIL_3589"/>
<name>U5QQ96_GLOK1</name>
<dbReference type="Pfam" id="PF01243">
    <property type="entry name" value="PNPOx_N"/>
    <property type="match status" value="2"/>
</dbReference>
<reference evidence="2 3" key="1">
    <citation type="journal article" date="2013" name="PLoS ONE">
        <title>Cultivation and Complete Genome Sequencing of Gloeobacter kilaueensis sp. nov., from a Lava Cave in Kilauea Caldera, Hawai'i.</title>
        <authorList>
            <person name="Saw J.H."/>
            <person name="Schatz M."/>
            <person name="Brown M.V."/>
            <person name="Kunkel D.D."/>
            <person name="Foster J.S."/>
            <person name="Shick H."/>
            <person name="Christensen S."/>
            <person name="Hou S."/>
            <person name="Wan X."/>
            <person name="Donachie S.P."/>
        </authorList>
    </citation>
    <scope>NUCLEOTIDE SEQUENCE [LARGE SCALE GENOMIC DNA]</scope>
    <source>
        <strain evidence="3">JS</strain>
    </source>
</reference>
<dbReference type="Proteomes" id="UP000017396">
    <property type="component" value="Chromosome"/>
</dbReference>
<dbReference type="RefSeq" id="WP_023175145.1">
    <property type="nucleotide sequence ID" value="NC_022600.1"/>
</dbReference>
<gene>
    <name evidence="2" type="ORF">GKIL_3589</name>
</gene>
<keyword evidence="3" id="KW-1185">Reference proteome</keyword>
<protein>
    <submittedName>
        <fullName evidence="2">Pyridoxamine 5'-phosphate oxidase</fullName>
    </submittedName>
</protein>
<dbReference type="eggNOG" id="COG3576">
    <property type="taxonomic scope" value="Bacteria"/>
</dbReference>
<dbReference type="SUPFAM" id="SSF50475">
    <property type="entry name" value="FMN-binding split barrel"/>
    <property type="match status" value="2"/>
</dbReference>
<dbReference type="PATRIC" id="fig|1183438.3.peg.3525"/>
<dbReference type="OrthoDB" id="9796486at2"/>
<evidence type="ECO:0000259" key="1">
    <source>
        <dbReference type="Pfam" id="PF01243"/>
    </source>
</evidence>
<dbReference type="InterPro" id="IPR012349">
    <property type="entry name" value="Split_barrel_FMN-bd"/>
</dbReference>
<proteinExistence type="predicted"/>
<evidence type="ECO:0000313" key="3">
    <source>
        <dbReference type="Proteomes" id="UP000017396"/>
    </source>
</evidence>
<dbReference type="HOGENOM" id="CLU_054513_0_0_3"/>
<accession>U5QQ96</accession>
<organism evidence="2 3">
    <name type="scientific">Gloeobacter kilaueensis (strain ATCC BAA-2537 / CCAP 1431/1 / ULC 316 / JS1)</name>
    <dbReference type="NCBI Taxonomy" id="1183438"/>
    <lineage>
        <taxon>Bacteria</taxon>
        <taxon>Bacillati</taxon>
        <taxon>Cyanobacteriota</taxon>
        <taxon>Cyanophyceae</taxon>
        <taxon>Gloeobacterales</taxon>
        <taxon>Gloeobacteraceae</taxon>
        <taxon>Gloeobacter</taxon>
    </lineage>
</organism>
<feature type="domain" description="Pyridoxamine 5'-phosphate oxidase N-terminal" evidence="1">
    <location>
        <begin position="39"/>
        <end position="131"/>
    </location>
</feature>
<dbReference type="EMBL" id="CP003587">
    <property type="protein sequence ID" value="AGY59835.1"/>
    <property type="molecule type" value="Genomic_DNA"/>
</dbReference>